<organism evidence="10 11">
    <name type="scientific">Candidatus Borkfalkia excrementavium</name>
    <dbReference type="NCBI Taxonomy" id="2838505"/>
    <lineage>
        <taxon>Bacteria</taxon>
        <taxon>Bacillati</taxon>
        <taxon>Bacillota</taxon>
        <taxon>Clostridia</taxon>
        <taxon>Christensenellales</taxon>
        <taxon>Christensenellaceae</taxon>
        <taxon>Candidatus Borkfalkia</taxon>
    </lineage>
</organism>
<keyword evidence="5 8" id="KW-0378">Hydrolase</keyword>
<keyword evidence="7 8" id="KW-0694">RNA-binding</keyword>
<feature type="domain" description="S1 motif" evidence="9">
    <location>
        <begin position="610"/>
        <end position="688"/>
    </location>
</feature>
<dbReference type="InterPro" id="IPR004476">
    <property type="entry name" value="RNase_II/RNase_R"/>
</dbReference>
<dbReference type="PROSITE" id="PS50126">
    <property type="entry name" value="S1"/>
    <property type="match status" value="1"/>
</dbReference>
<dbReference type="InterPro" id="IPR011129">
    <property type="entry name" value="CSD"/>
</dbReference>
<evidence type="ECO:0000256" key="6">
    <source>
        <dbReference type="ARBA" id="ARBA00022839"/>
    </source>
</evidence>
<dbReference type="AlphaFoldDB" id="A0A9D1Z7V9"/>
<evidence type="ECO:0000313" key="11">
    <source>
        <dbReference type="Proteomes" id="UP000824135"/>
    </source>
</evidence>
<comment type="caution">
    <text evidence="10">The sequence shown here is derived from an EMBL/GenBank/DDBJ whole genome shotgun (WGS) entry which is preliminary data.</text>
</comment>
<dbReference type="SUPFAM" id="SSF50249">
    <property type="entry name" value="Nucleic acid-binding proteins"/>
    <property type="match status" value="4"/>
</dbReference>
<sequence length="695" mass="77543">MSAYEIIEEKFRTGEFEYKRGSDICRLLGVSGKSEKAAVFAVLDSLEREGRIVLDPKNRYALPERLGLVKGTLRGNERGFAFLEREEGEDVFIPHRALAGAMHGDTVLVKIVRGERGEEGEVYSVLKRGMSVVTGTYFRERRGGYVSPDDRRFFDDIRVTGGNVRAVTGEKVLVRLTAFPAGRSPEGVVEEVLGRSGELPAEEDAIIRAAGLAEQFPEKVSAEARRAAAEKMPRGGREDLTDLLTVTIDGEDARDFDDAISVGREGELFRLYVHIADVSHYVKRGGALDKEAFSRGTSVYFPDRVLPMLPEELCNGACSLLQGEDRLTVTCEALVDGAGNAKDCRIYESVIRSDRRMTYTEVAKILDGDADARKDCEQISKMLADAAALSDILVARREKRGGIDLDVKEAKISLTEKGVEIEPYERTAAHRMIEAFMIFANERVAEFLQGYEMPCLFRVHEKPSEEKANAFKAYLASMGLRAGFRAENVRPYDYAKILSSLDGDPLRRVVNRVMLRSMSKARYSAENVGHFGLASDCYCHFTSPIRRYPDLFVHRVLKFVLNGRAEDAEKLSSFAPSAALRCSETERRADEAERDVDELYKCWFMRGRIGESYEGVVSGVAAFGVFVELDNSVEGLIRAEDLPEDDYVFSEERLTLSGADRAYKIGDKIRVVVAACDIGTRRVRFVPETDARKTQ</sequence>
<evidence type="ECO:0000259" key="9">
    <source>
        <dbReference type="PROSITE" id="PS50126"/>
    </source>
</evidence>
<dbReference type="Pfam" id="PF17876">
    <property type="entry name" value="CSD2"/>
    <property type="match status" value="1"/>
</dbReference>
<reference evidence="10" key="1">
    <citation type="journal article" date="2021" name="PeerJ">
        <title>Extensive microbial diversity within the chicken gut microbiome revealed by metagenomics and culture.</title>
        <authorList>
            <person name="Gilroy R."/>
            <person name="Ravi A."/>
            <person name="Getino M."/>
            <person name="Pursley I."/>
            <person name="Horton D.L."/>
            <person name="Alikhan N.F."/>
            <person name="Baker D."/>
            <person name="Gharbi K."/>
            <person name="Hall N."/>
            <person name="Watson M."/>
            <person name="Adriaenssens E.M."/>
            <person name="Foster-Nyarko E."/>
            <person name="Jarju S."/>
            <person name="Secka A."/>
            <person name="Antonio M."/>
            <person name="Oren A."/>
            <person name="Chaudhuri R.R."/>
            <person name="La Ragione R."/>
            <person name="Hildebrand F."/>
            <person name="Pallen M.J."/>
        </authorList>
    </citation>
    <scope>NUCLEOTIDE SEQUENCE</scope>
    <source>
        <strain evidence="10">CHK199-9574</strain>
    </source>
</reference>
<dbReference type="HAMAP" id="MF_01895">
    <property type="entry name" value="RNase_R"/>
    <property type="match status" value="1"/>
</dbReference>
<name>A0A9D1Z7V9_9FIRM</name>
<dbReference type="GO" id="GO:0008859">
    <property type="term" value="F:exoribonuclease II activity"/>
    <property type="evidence" value="ECO:0007669"/>
    <property type="project" value="UniProtKB-UniRule"/>
</dbReference>
<dbReference type="Pfam" id="PF00575">
    <property type="entry name" value="S1"/>
    <property type="match status" value="1"/>
</dbReference>
<dbReference type="GO" id="GO:0003723">
    <property type="term" value="F:RNA binding"/>
    <property type="evidence" value="ECO:0007669"/>
    <property type="project" value="UniProtKB-UniRule"/>
</dbReference>
<dbReference type="Proteomes" id="UP000824135">
    <property type="component" value="Unassembled WGS sequence"/>
</dbReference>
<dbReference type="PANTHER" id="PTHR23355">
    <property type="entry name" value="RIBONUCLEASE"/>
    <property type="match status" value="1"/>
</dbReference>
<dbReference type="GO" id="GO:0006402">
    <property type="term" value="P:mRNA catabolic process"/>
    <property type="evidence" value="ECO:0007669"/>
    <property type="project" value="TreeGrafter"/>
</dbReference>
<dbReference type="CDD" id="cd04471">
    <property type="entry name" value="S1_RNase_R"/>
    <property type="match status" value="1"/>
</dbReference>
<dbReference type="SMART" id="SM00316">
    <property type="entry name" value="S1"/>
    <property type="match status" value="1"/>
</dbReference>
<accession>A0A9D1Z7V9</accession>
<dbReference type="Gene3D" id="2.40.50.140">
    <property type="entry name" value="Nucleic acid-binding proteins"/>
    <property type="match status" value="2"/>
</dbReference>
<dbReference type="SMART" id="SM00955">
    <property type="entry name" value="RNB"/>
    <property type="match status" value="1"/>
</dbReference>
<evidence type="ECO:0000256" key="8">
    <source>
        <dbReference type="HAMAP-Rule" id="MF_01895"/>
    </source>
</evidence>
<dbReference type="EMBL" id="DXCO01000009">
    <property type="protein sequence ID" value="HIY77637.1"/>
    <property type="molecule type" value="Genomic_DNA"/>
</dbReference>
<gene>
    <name evidence="8 10" type="primary">rnr</name>
    <name evidence="10" type="ORF">H9728_01195</name>
</gene>
<dbReference type="SMART" id="SM00357">
    <property type="entry name" value="CSP"/>
    <property type="match status" value="1"/>
</dbReference>
<protein>
    <recommendedName>
        <fullName evidence="8">Ribonuclease R</fullName>
        <shortName evidence="8">RNase R</shortName>
        <ecNumber evidence="8">3.1.13.1</ecNumber>
    </recommendedName>
</protein>
<dbReference type="InterPro" id="IPR001900">
    <property type="entry name" value="RNase_II/R"/>
</dbReference>
<dbReference type="InterPro" id="IPR013223">
    <property type="entry name" value="RNase_B_OB_dom"/>
</dbReference>
<evidence type="ECO:0000256" key="4">
    <source>
        <dbReference type="ARBA" id="ARBA00022722"/>
    </source>
</evidence>
<dbReference type="Pfam" id="PF08206">
    <property type="entry name" value="OB_RNB"/>
    <property type="match status" value="1"/>
</dbReference>
<dbReference type="InterPro" id="IPR011805">
    <property type="entry name" value="RNase_R"/>
</dbReference>
<evidence type="ECO:0000256" key="7">
    <source>
        <dbReference type="ARBA" id="ARBA00022884"/>
    </source>
</evidence>
<dbReference type="InterPro" id="IPR003029">
    <property type="entry name" value="S1_domain"/>
</dbReference>
<proteinExistence type="inferred from homology"/>
<evidence type="ECO:0000256" key="1">
    <source>
        <dbReference type="ARBA" id="ARBA00001849"/>
    </source>
</evidence>
<dbReference type="PANTHER" id="PTHR23355:SF9">
    <property type="entry name" value="DIS3-LIKE EXONUCLEASE 2"/>
    <property type="match status" value="1"/>
</dbReference>
<evidence type="ECO:0000256" key="5">
    <source>
        <dbReference type="ARBA" id="ARBA00022801"/>
    </source>
</evidence>
<dbReference type="NCBIfam" id="TIGR00358">
    <property type="entry name" value="3_prime_RNase"/>
    <property type="match status" value="1"/>
</dbReference>
<dbReference type="NCBIfam" id="TIGR02063">
    <property type="entry name" value="RNase_R"/>
    <property type="match status" value="1"/>
</dbReference>
<keyword evidence="6 8" id="KW-0269">Exonuclease</keyword>
<keyword evidence="4 8" id="KW-0540">Nuclease</keyword>
<evidence type="ECO:0000256" key="3">
    <source>
        <dbReference type="ARBA" id="ARBA00022490"/>
    </source>
</evidence>
<dbReference type="InterPro" id="IPR012340">
    <property type="entry name" value="NA-bd_OB-fold"/>
</dbReference>
<dbReference type="InterPro" id="IPR040476">
    <property type="entry name" value="CSD2"/>
</dbReference>
<comment type="catalytic activity">
    <reaction evidence="1 8">
        <text>Exonucleolytic cleavage in the 3'- to 5'-direction to yield nucleoside 5'-phosphates.</text>
        <dbReference type="EC" id="3.1.13.1"/>
    </reaction>
</comment>
<dbReference type="InterPro" id="IPR050180">
    <property type="entry name" value="RNR_Ribonuclease"/>
</dbReference>
<dbReference type="Pfam" id="PF00773">
    <property type="entry name" value="RNB"/>
    <property type="match status" value="1"/>
</dbReference>
<dbReference type="GO" id="GO:0005829">
    <property type="term" value="C:cytosol"/>
    <property type="evidence" value="ECO:0007669"/>
    <property type="project" value="TreeGrafter"/>
</dbReference>
<comment type="function">
    <text evidence="8">3'-5' exoribonuclease that releases 5'-nucleoside monophosphates and is involved in maturation of structured RNAs.</text>
</comment>
<comment type="subcellular location">
    <subcellularLocation>
        <location evidence="2 8">Cytoplasm</location>
    </subcellularLocation>
</comment>
<keyword evidence="3 8" id="KW-0963">Cytoplasm</keyword>
<evidence type="ECO:0000256" key="2">
    <source>
        <dbReference type="ARBA" id="ARBA00004496"/>
    </source>
</evidence>
<comment type="similarity">
    <text evidence="8">Belongs to the RNR ribonuclease family. RNase R subfamily.</text>
</comment>
<evidence type="ECO:0000313" key="10">
    <source>
        <dbReference type="EMBL" id="HIY77637.1"/>
    </source>
</evidence>
<reference evidence="10" key="2">
    <citation type="submission" date="2021-04" db="EMBL/GenBank/DDBJ databases">
        <authorList>
            <person name="Gilroy R."/>
        </authorList>
    </citation>
    <scope>NUCLEOTIDE SEQUENCE</scope>
    <source>
        <strain evidence="10">CHK199-9574</strain>
    </source>
</reference>
<dbReference type="EC" id="3.1.13.1" evidence="8"/>